<feature type="region of interest" description="Disordered" evidence="1">
    <location>
        <begin position="1"/>
        <end position="65"/>
    </location>
</feature>
<keyword evidence="3" id="KW-1185">Reference proteome</keyword>
<feature type="compositionally biased region" description="Polar residues" evidence="1">
    <location>
        <begin position="35"/>
        <end position="65"/>
    </location>
</feature>
<evidence type="ECO:0000256" key="1">
    <source>
        <dbReference type="SAM" id="MobiDB-lite"/>
    </source>
</evidence>
<dbReference type="EMBL" id="CP111026">
    <property type="protein sequence ID" value="WAR27801.1"/>
    <property type="molecule type" value="Genomic_DNA"/>
</dbReference>
<name>A0ABY7G437_MYAAR</name>
<sequence length="65" mass="6947">MFHCFGPGRLTEANASKASLSNGHTNKAMEDTELSTKGNKNGSFQTDPMTGSPKRSSVSPMQDDL</sequence>
<reference evidence="2" key="1">
    <citation type="submission" date="2022-11" db="EMBL/GenBank/DDBJ databases">
        <title>Centuries of genome instability and evolution in soft-shell clam transmissible cancer (bioRxiv).</title>
        <authorList>
            <person name="Hart S.F.M."/>
            <person name="Yonemitsu M.A."/>
            <person name="Giersch R.M."/>
            <person name="Beal B.F."/>
            <person name="Arriagada G."/>
            <person name="Davis B.W."/>
            <person name="Ostrander E.A."/>
            <person name="Goff S.P."/>
            <person name="Metzger M.J."/>
        </authorList>
    </citation>
    <scope>NUCLEOTIDE SEQUENCE</scope>
    <source>
        <strain evidence="2">MELC-2E11</strain>
        <tissue evidence="2">Siphon/mantle</tissue>
    </source>
</reference>
<accession>A0ABY7G437</accession>
<evidence type="ECO:0000313" key="3">
    <source>
        <dbReference type="Proteomes" id="UP001164746"/>
    </source>
</evidence>
<dbReference type="Proteomes" id="UP001164746">
    <property type="component" value="Chromosome 15"/>
</dbReference>
<protein>
    <submittedName>
        <fullName evidence="2">Uncharacterized protein</fullName>
    </submittedName>
</protein>
<evidence type="ECO:0000313" key="2">
    <source>
        <dbReference type="EMBL" id="WAR27801.1"/>
    </source>
</evidence>
<gene>
    <name evidence="2" type="ORF">MAR_013505</name>
</gene>
<proteinExistence type="predicted"/>
<organism evidence="2 3">
    <name type="scientific">Mya arenaria</name>
    <name type="common">Soft-shell clam</name>
    <dbReference type="NCBI Taxonomy" id="6604"/>
    <lineage>
        <taxon>Eukaryota</taxon>
        <taxon>Metazoa</taxon>
        <taxon>Spiralia</taxon>
        <taxon>Lophotrochozoa</taxon>
        <taxon>Mollusca</taxon>
        <taxon>Bivalvia</taxon>
        <taxon>Autobranchia</taxon>
        <taxon>Heteroconchia</taxon>
        <taxon>Euheterodonta</taxon>
        <taxon>Imparidentia</taxon>
        <taxon>Neoheterodontei</taxon>
        <taxon>Myida</taxon>
        <taxon>Myoidea</taxon>
        <taxon>Myidae</taxon>
        <taxon>Mya</taxon>
    </lineage>
</organism>
<feature type="compositionally biased region" description="Polar residues" evidence="1">
    <location>
        <begin position="13"/>
        <end position="25"/>
    </location>
</feature>